<organism evidence="11 12">
    <name type="scientific">Pseudocercospora eumusae</name>
    <dbReference type="NCBI Taxonomy" id="321146"/>
    <lineage>
        <taxon>Eukaryota</taxon>
        <taxon>Fungi</taxon>
        <taxon>Dikarya</taxon>
        <taxon>Ascomycota</taxon>
        <taxon>Pezizomycotina</taxon>
        <taxon>Dothideomycetes</taxon>
        <taxon>Dothideomycetidae</taxon>
        <taxon>Mycosphaerellales</taxon>
        <taxon>Mycosphaerellaceae</taxon>
        <taxon>Pseudocercospora</taxon>
    </lineage>
</organism>
<evidence type="ECO:0000256" key="7">
    <source>
        <dbReference type="ARBA" id="ARBA00023163"/>
    </source>
</evidence>
<comment type="caution">
    <text evidence="11">The sequence shown here is derived from an EMBL/GenBank/DDBJ whole genome shotgun (WGS) entry which is preliminary data.</text>
</comment>
<dbReference type="OrthoDB" id="10257739at2759"/>
<dbReference type="PANTHER" id="PTHR13186">
    <property type="entry name" value="MEDIATOR OF RNA POLYMERASE II TRANSCRIPTION SUBUNIT 31"/>
    <property type="match status" value="1"/>
</dbReference>
<dbReference type="AlphaFoldDB" id="A0A139HY28"/>
<dbReference type="EMBL" id="LFZN01000002">
    <property type="protein sequence ID" value="KXT07365.1"/>
    <property type="molecule type" value="Genomic_DNA"/>
</dbReference>
<dbReference type="InterPro" id="IPR038089">
    <property type="entry name" value="Med31_sf"/>
</dbReference>
<dbReference type="Gene3D" id="1.10.10.1340">
    <property type="entry name" value="Mediator of RNA polymerase II, submodule Med31 (Soh1)"/>
    <property type="match status" value="1"/>
</dbReference>
<comment type="subcellular location">
    <subcellularLocation>
        <location evidence="1 10">Nucleus</location>
    </subcellularLocation>
</comment>
<comment type="subunit">
    <text evidence="3 10">Component of the Mediator complex.</text>
</comment>
<dbReference type="STRING" id="321146.A0A139HY28"/>
<evidence type="ECO:0000256" key="6">
    <source>
        <dbReference type="ARBA" id="ARBA00023159"/>
    </source>
</evidence>
<dbReference type="GO" id="GO:0006355">
    <property type="term" value="P:regulation of DNA-templated transcription"/>
    <property type="evidence" value="ECO:0007669"/>
    <property type="project" value="InterPro"/>
</dbReference>
<evidence type="ECO:0000313" key="12">
    <source>
        <dbReference type="Proteomes" id="UP000070133"/>
    </source>
</evidence>
<comment type="similarity">
    <text evidence="2 10">Belongs to the Mediator complex subunit 31 family.</text>
</comment>
<evidence type="ECO:0000313" key="11">
    <source>
        <dbReference type="EMBL" id="KXT07365.1"/>
    </source>
</evidence>
<dbReference type="FunFam" id="1.10.10.1340:FF:000002">
    <property type="entry name" value="Mediator of RNA polymerase II transcription subunit 31"/>
    <property type="match status" value="1"/>
</dbReference>
<evidence type="ECO:0000256" key="3">
    <source>
        <dbReference type="ARBA" id="ARBA00011837"/>
    </source>
</evidence>
<dbReference type="InterPro" id="IPR008831">
    <property type="entry name" value="Mediator_Med31"/>
</dbReference>
<keyword evidence="7 10" id="KW-0804">Transcription</keyword>
<comment type="function">
    <text evidence="9 10">Component of the Mediator complex, a coactivator involved in the regulated transcription of nearly all RNA polymerase II-dependent genes. Mediator functions as a bridge to convey information from gene-specific regulatory proteins to the basal RNA polymerase II transcription machinery. Mediator is recruited to promoters by direct interactions with regulatory proteins and serves as a scaffold for the assembly of a functional preinitiation complex with RNA polymerase II and the general transcription factors.</text>
</comment>
<evidence type="ECO:0000256" key="4">
    <source>
        <dbReference type="ARBA" id="ARBA00019660"/>
    </source>
</evidence>
<dbReference type="Pfam" id="PF05669">
    <property type="entry name" value="Med31"/>
    <property type="match status" value="1"/>
</dbReference>
<gene>
    <name evidence="11" type="ORF">AC578_495</name>
</gene>
<accession>A0A139HY28</accession>
<evidence type="ECO:0000256" key="9">
    <source>
        <dbReference type="ARBA" id="ARBA00025687"/>
    </source>
</evidence>
<keyword evidence="5 10" id="KW-0805">Transcription regulation</keyword>
<keyword evidence="8 10" id="KW-0539">Nucleus</keyword>
<protein>
    <recommendedName>
        <fullName evidence="4 10">Mediator of RNA polymerase II transcription subunit 31</fullName>
    </recommendedName>
</protein>
<sequence>MAHQSGQENHNGSASAAAARIQYGGHDRFTLELEFVQMLSNPHYLQHLAAQKLLDNHEFLAYLDYLQYFRQPKYVRFLHYPGPTLRALDLLKEDQFRKDILIPEVVERMTQQGFEAATSGY</sequence>
<dbReference type="Proteomes" id="UP000070133">
    <property type="component" value="Unassembled WGS sequence"/>
</dbReference>
<proteinExistence type="inferred from homology"/>
<name>A0A139HY28_9PEZI</name>
<evidence type="ECO:0000256" key="8">
    <source>
        <dbReference type="ARBA" id="ARBA00023242"/>
    </source>
</evidence>
<evidence type="ECO:0000256" key="1">
    <source>
        <dbReference type="ARBA" id="ARBA00004123"/>
    </source>
</evidence>
<dbReference type="GO" id="GO:0016592">
    <property type="term" value="C:mediator complex"/>
    <property type="evidence" value="ECO:0007669"/>
    <property type="project" value="InterPro"/>
</dbReference>
<keyword evidence="6 10" id="KW-0010">Activator</keyword>
<dbReference type="GO" id="GO:0003712">
    <property type="term" value="F:transcription coregulator activity"/>
    <property type="evidence" value="ECO:0007669"/>
    <property type="project" value="InterPro"/>
</dbReference>
<keyword evidence="12" id="KW-1185">Reference proteome</keyword>
<evidence type="ECO:0000256" key="2">
    <source>
        <dbReference type="ARBA" id="ARBA00006378"/>
    </source>
</evidence>
<evidence type="ECO:0000256" key="5">
    <source>
        <dbReference type="ARBA" id="ARBA00023015"/>
    </source>
</evidence>
<reference evidence="11 12" key="1">
    <citation type="submission" date="2015-07" db="EMBL/GenBank/DDBJ databases">
        <title>Comparative genomics of the Sigatoka disease complex on banana suggests a link between parallel evolutionary changes in Pseudocercospora fijiensis and Pseudocercospora eumusae and increased virulence on the banana host.</title>
        <authorList>
            <person name="Chang T.-C."/>
            <person name="Salvucci A."/>
            <person name="Crous P.W."/>
            <person name="Stergiopoulos I."/>
        </authorList>
    </citation>
    <scope>NUCLEOTIDE SEQUENCE [LARGE SCALE GENOMIC DNA]</scope>
    <source>
        <strain evidence="11 12">CBS 114824</strain>
    </source>
</reference>
<evidence type="ECO:0000256" key="10">
    <source>
        <dbReference type="RuleBase" id="RU364129"/>
    </source>
</evidence>